<sequence length="81" mass="8816">MSWAFSSNFCNPPLADGVARLDPTVLSRTLLAARTDRTLERAIGRAIDPDGSAERSIVSSDASPSLRRARDSTRSRETLLL</sequence>
<dbReference type="AlphaFoldDB" id="L9X3W3"/>
<reference evidence="2 3" key="1">
    <citation type="journal article" date="2014" name="PLoS Genet.">
        <title>Phylogenetically driven sequencing of extremely halophilic archaea reveals strategies for static and dynamic osmo-response.</title>
        <authorList>
            <person name="Becker E.A."/>
            <person name="Seitzer P.M."/>
            <person name="Tritt A."/>
            <person name="Larsen D."/>
            <person name="Krusor M."/>
            <person name="Yao A.I."/>
            <person name="Wu D."/>
            <person name="Madern D."/>
            <person name="Eisen J.A."/>
            <person name="Darling A.E."/>
            <person name="Facciotti M.T."/>
        </authorList>
    </citation>
    <scope>NUCLEOTIDE SEQUENCE [LARGE SCALE GENOMIC DNA]</scope>
    <source>
        <strain evidence="2 3">DSM 18795</strain>
    </source>
</reference>
<dbReference type="Proteomes" id="UP000011531">
    <property type="component" value="Unassembled WGS sequence"/>
</dbReference>
<dbReference type="EMBL" id="AOIA01000126">
    <property type="protein sequence ID" value="ELY56400.1"/>
    <property type="molecule type" value="Genomic_DNA"/>
</dbReference>
<evidence type="ECO:0000313" key="2">
    <source>
        <dbReference type="EMBL" id="ELY56400.1"/>
    </source>
</evidence>
<comment type="caution">
    <text evidence="2">The sequence shown here is derived from an EMBL/GenBank/DDBJ whole genome shotgun (WGS) entry which is preliminary data.</text>
</comment>
<organism evidence="2 3">
    <name type="scientific">Natronococcus jeotgali DSM 18795</name>
    <dbReference type="NCBI Taxonomy" id="1227498"/>
    <lineage>
        <taxon>Archaea</taxon>
        <taxon>Methanobacteriati</taxon>
        <taxon>Methanobacteriota</taxon>
        <taxon>Stenosarchaea group</taxon>
        <taxon>Halobacteria</taxon>
        <taxon>Halobacteriales</taxon>
        <taxon>Natrialbaceae</taxon>
        <taxon>Natronococcus</taxon>
    </lineage>
</organism>
<accession>L9X3W3</accession>
<protein>
    <submittedName>
        <fullName evidence="2">Uncharacterized protein</fullName>
    </submittedName>
</protein>
<evidence type="ECO:0000256" key="1">
    <source>
        <dbReference type="SAM" id="MobiDB-lite"/>
    </source>
</evidence>
<feature type="region of interest" description="Disordered" evidence="1">
    <location>
        <begin position="50"/>
        <end position="81"/>
    </location>
</feature>
<keyword evidence="3" id="KW-1185">Reference proteome</keyword>
<feature type="compositionally biased region" description="Basic and acidic residues" evidence="1">
    <location>
        <begin position="68"/>
        <end position="81"/>
    </location>
</feature>
<proteinExistence type="predicted"/>
<name>L9X3W3_9EURY</name>
<gene>
    <name evidence="2" type="ORF">C492_14901</name>
</gene>
<evidence type="ECO:0000313" key="3">
    <source>
        <dbReference type="Proteomes" id="UP000011531"/>
    </source>
</evidence>